<gene>
    <name evidence="4 5" type="primary">mqnA</name>
    <name evidence="5" type="ORF">KL86SPO_40149</name>
</gene>
<proteinExistence type="inferred from homology"/>
<dbReference type="InterPro" id="IPR003773">
    <property type="entry name" value="Menaquinone_biosynth"/>
</dbReference>
<dbReference type="GO" id="GO:0009234">
    <property type="term" value="P:menaquinone biosynthetic process"/>
    <property type="evidence" value="ECO:0007669"/>
    <property type="project" value="UniProtKB-UniRule"/>
</dbReference>
<dbReference type="InterPro" id="IPR030868">
    <property type="entry name" value="MqnA"/>
</dbReference>
<dbReference type="HAMAP" id="MF_00995">
    <property type="entry name" value="MqnA"/>
    <property type="match status" value="1"/>
</dbReference>
<evidence type="ECO:0000313" key="5">
    <source>
        <dbReference type="EMBL" id="SCM81665.1"/>
    </source>
</evidence>
<evidence type="ECO:0000256" key="2">
    <source>
        <dbReference type="ARBA" id="ARBA00022428"/>
    </source>
</evidence>
<accession>A0A212LVL3</accession>
<keyword evidence="3 4" id="KW-0456">Lyase</keyword>
<comment type="function">
    <text evidence="4">Catalyzes the dehydration of chorismate into 3-[(1-carboxyvinyl)oxy]benzoate, a step in the biosynthesis of menaquinone (MK, vitamin K2).</text>
</comment>
<comment type="similarity">
    <text evidence="4">Belongs to the MqnA/MqnD family. MqnA subfamily.</text>
</comment>
<dbReference type="PANTHER" id="PTHR37690">
    <property type="entry name" value="CHORISMATE DEHYDRATASE"/>
    <property type="match status" value="1"/>
</dbReference>
<dbReference type="EC" id="4.2.1.151" evidence="4"/>
<keyword evidence="2 4" id="KW-0474">Menaquinone biosynthesis</keyword>
<dbReference type="UniPathway" id="UPA00079"/>
<dbReference type="GO" id="GO:0016836">
    <property type="term" value="F:hydro-lyase activity"/>
    <property type="evidence" value="ECO:0007669"/>
    <property type="project" value="UniProtKB-UniRule"/>
</dbReference>
<dbReference type="RefSeq" id="WP_288184630.1">
    <property type="nucleotide sequence ID" value="NZ_LT608335.1"/>
</dbReference>
<dbReference type="SUPFAM" id="SSF53850">
    <property type="entry name" value="Periplasmic binding protein-like II"/>
    <property type="match status" value="1"/>
</dbReference>
<organism evidence="5">
    <name type="scientific">uncultured Sporomusa sp</name>
    <dbReference type="NCBI Taxonomy" id="307249"/>
    <lineage>
        <taxon>Bacteria</taxon>
        <taxon>Bacillati</taxon>
        <taxon>Bacillota</taxon>
        <taxon>Negativicutes</taxon>
        <taxon>Selenomonadales</taxon>
        <taxon>Sporomusaceae</taxon>
        <taxon>Sporomusa</taxon>
        <taxon>environmental samples</taxon>
    </lineage>
</organism>
<protein>
    <recommendedName>
        <fullName evidence="4">Chorismate dehydratase</fullName>
        <ecNumber evidence="4">4.2.1.151</ecNumber>
    </recommendedName>
    <alternativeName>
        <fullName evidence="4">Menaquinone biosynthetic enzyme MqnA</fullName>
    </alternativeName>
</protein>
<reference evidence="5" key="1">
    <citation type="submission" date="2016-08" db="EMBL/GenBank/DDBJ databases">
        <authorList>
            <person name="Seilhamer J.J."/>
        </authorList>
    </citation>
    <scope>NUCLEOTIDE SEQUENCE</scope>
    <source>
        <strain evidence="5">86</strain>
    </source>
</reference>
<evidence type="ECO:0000256" key="1">
    <source>
        <dbReference type="ARBA" id="ARBA00004863"/>
    </source>
</evidence>
<dbReference type="Pfam" id="PF02621">
    <property type="entry name" value="VitK2_biosynth"/>
    <property type="match status" value="1"/>
</dbReference>
<evidence type="ECO:0000256" key="3">
    <source>
        <dbReference type="ARBA" id="ARBA00023239"/>
    </source>
</evidence>
<dbReference type="CDD" id="cd13634">
    <property type="entry name" value="PBP2_Sco4506"/>
    <property type="match status" value="1"/>
</dbReference>
<comment type="catalytic activity">
    <reaction evidence="4">
        <text>chorismate = 3-[(1-carboxyvinyl)-oxy]benzoate + H2O</text>
        <dbReference type="Rhea" id="RHEA:40051"/>
        <dbReference type="ChEBI" id="CHEBI:15377"/>
        <dbReference type="ChEBI" id="CHEBI:29748"/>
        <dbReference type="ChEBI" id="CHEBI:76981"/>
        <dbReference type="EC" id="4.2.1.151"/>
    </reaction>
</comment>
<name>A0A212LVL3_9FIRM</name>
<comment type="pathway">
    <text evidence="1 4">Quinol/quinone metabolism; menaquinone biosynthesis.</text>
</comment>
<dbReference type="EMBL" id="FMJE01000004">
    <property type="protein sequence ID" value="SCM81665.1"/>
    <property type="molecule type" value="Genomic_DNA"/>
</dbReference>
<sequence length="275" mass="31613">MRPRVGHIQFINCLPLYYGLVKNGVLWDVELTKDTARELSRHLLEGRLDISPVPSIEYSRNWRELTLLPNLSVSCDGPVTSIYLVSKLPIQELHNRKIALTNTSRTSQVLLKIILEDKYRVKPAYFECPPNLGSMLLEADAALLIGDEALQIHYQVPQGLYAYDLGSEWKELTGCRMVFAVWAARRSFAEENPELVREVQRSFAHSMSYSLTHVEQVARDAARWEAFDAAFLQSYFTTLQFSFDTEHQQGLLEYYRRAQALGHITEMPQLTFLEV</sequence>
<dbReference type="Gene3D" id="3.40.190.10">
    <property type="entry name" value="Periplasmic binding protein-like II"/>
    <property type="match status" value="2"/>
</dbReference>
<dbReference type="PANTHER" id="PTHR37690:SF1">
    <property type="entry name" value="CHORISMATE DEHYDRATASE"/>
    <property type="match status" value="1"/>
</dbReference>
<evidence type="ECO:0000256" key="4">
    <source>
        <dbReference type="HAMAP-Rule" id="MF_00995"/>
    </source>
</evidence>
<dbReference type="AlphaFoldDB" id="A0A212LVL3"/>